<name>A0A8X7XHW5_POLSE</name>
<keyword evidence="7 10" id="KW-0676">Redox-active center</keyword>
<reference evidence="12 13" key="1">
    <citation type="journal article" date="2021" name="Cell">
        <title>Tracing the genetic footprints of vertebrate landing in non-teleost ray-finned fishes.</title>
        <authorList>
            <person name="Bi X."/>
            <person name="Wang K."/>
            <person name="Yang L."/>
            <person name="Pan H."/>
            <person name="Jiang H."/>
            <person name="Wei Q."/>
            <person name="Fang M."/>
            <person name="Yu H."/>
            <person name="Zhu C."/>
            <person name="Cai Y."/>
            <person name="He Y."/>
            <person name="Gan X."/>
            <person name="Zeng H."/>
            <person name="Yu D."/>
            <person name="Zhu Y."/>
            <person name="Jiang H."/>
            <person name="Qiu Q."/>
            <person name="Yang H."/>
            <person name="Zhang Y.E."/>
            <person name="Wang W."/>
            <person name="Zhu M."/>
            <person name="He S."/>
            <person name="Zhang G."/>
        </authorList>
    </citation>
    <scope>NUCLEOTIDE SEQUENCE [LARGE SCALE GENOMIC DNA]</scope>
    <source>
        <strain evidence="12">Bchr_013</strain>
    </source>
</reference>
<dbReference type="SUPFAM" id="SSF52833">
    <property type="entry name" value="Thioredoxin-like"/>
    <property type="match status" value="1"/>
</dbReference>
<keyword evidence="5 10" id="KW-0049">Antioxidant</keyword>
<dbReference type="SUPFAM" id="SSF52266">
    <property type="entry name" value="SGNH hydrolase"/>
    <property type="match status" value="1"/>
</dbReference>
<dbReference type="AlphaFoldDB" id="A0A8X7XHW5"/>
<organism evidence="12 13">
    <name type="scientific">Polypterus senegalus</name>
    <name type="common">Senegal bichir</name>
    <dbReference type="NCBI Taxonomy" id="55291"/>
    <lineage>
        <taxon>Eukaryota</taxon>
        <taxon>Metazoa</taxon>
        <taxon>Chordata</taxon>
        <taxon>Craniata</taxon>
        <taxon>Vertebrata</taxon>
        <taxon>Euteleostomi</taxon>
        <taxon>Actinopterygii</taxon>
        <taxon>Polypteriformes</taxon>
        <taxon>Polypteridae</taxon>
        <taxon>Polypterus</taxon>
    </lineage>
</organism>
<comment type="similarity">
    <text evidence="3 10">Belongs to the peroxiredoxin family. Prx5 subfamily.</text>
</comment>
<comment type="subcellular location">
    <subcellularLocation>
        <location evidence="2">Peroxisome matrix</location>
    </subcellularLocation>
</comment>
<dbReference type="GO" id="GO:0045454">
    <property type="term" value="P:cell redox homeostasis"/>
    <property type="evidence" value="ECO:0007669"/>
    <property type="project" value="TreeGrafter"/>
</dbReference>
<protein>
    <recommendedName>
        <fullName evidence="10">Peroxiredoxin-5</fullName>
        <ecNumber evidence="10">1.11.1.24</ecNumber>
    </recommendedName>
</protein>
<gene>
    <name evidence="12" type="primary">Prdx5</name>
    <name evidence="12" type="ORF">GTO96_0004633</name>
</gene>
<evidence type="ECO:0000256" key="7">
    <source>
        <dbReference type="ARBA" id="ARBA00023284"/>
    </source>
</evidence>
<dbReference type="GO" id="GO:0008379">
    <property type="term" value="F:thioredoxin peroxidase activity"/>
    <property type="evidence" value="ECO:0007669"/>
    <property type="project" value="InterPro"/>
</dbReference>
<sequence>MKRAPAVYEKHKERAVGSIVLHAGVNDIRHRQSEILKADFAALIRDTKERTPSAKIFVSGPLPLVRRSNEYYSRLLGLNNWLQGFCKKKDVGFINNWNLFLERPRLFKRDGLHPNSFGARVLSENISKVGEKLPAIKVCEGDPGTEVCMTELFKGKKGILFAVPGAFTPGCSKTHLPGFVEKASELQAKGIQEIACVSVNDVFVMSAWGKEHGADGKVRMLADATGAFTKAVDLMLDNEHLLQVLGNKRSQRYAMLVEDGVVKKLNIEPDGTGLTCSLASNILSLV</sequence>
<dbReference type="InterPro" id="IPR013766">
    <property type="entry name" value="Thioredoxin_domain"/>
</dbReference>
<dbReference type="PANTHER" id="PTHR10430">
    <property type="entry name" value="PEROXIREDOXIN"/>
    <property type="match status" value="1"/>
</dbReference>
<dbReference type="CDD" id="cd00229">
    <property type="entry name" value="SGNH_hydrolase"/>
    <property type="match status" value="1"/>
</dbReference>
<proteinExistence type="inferred from homology"/>
<dbReference type="GO" id="GO:0005739">
    <property type="term" value="C:mitochondrion"/>
    <property type="evidence" value="ECO:0007669"/>
    <property type="project" value="TreeGrafter"/>
</dbReference>
<dbReference type="Pfam" id="PF08534">
    <property type="entry name" value="Redoxin"/>
    <property type="match status" value="1"/>
</dbReference>
<evidence type="ECO:0000256" key="4">
    <source>
        <dbReference type="ARBA" id="ARBA00022559"/>
    </source>
</evidence>
<evidence type="ECO:0000256" key="9">
    <source>
        <dbReference type="PIRSR" id="PIRSR637944-1"/>
    </source>
</evidence>
<evidence type="ECO:0000256" key="2">
    <source>
        <dbReference type="ARBA" id="ARBA00004253"/>
    </source>
</evidence>
<evidence type="ECO:0000256" key="3">
    <source>
        <dbReference type="ARBA" id="ARBA00010505"/>
    </source>
</evidence>
<evidence type="ECO:0000259" key="11">
    <source>
        <dbReference type="PROSITE" id="PS51352"/>
    </source>
</evidence>
<dbReference type="InterPro" id="IPR036249">
    <property type="entry name" value="Thioredoxin-like_sf"/>
</dbReference>
<dbReference type="InterPro" id="IPR013830">
    <property type="entry name" value="SGNH_hydro"/>
</dbReference>
<evidence type="ECO:0000256" key="5">
    <source>
        <dbReference type="ARBA" id="ARBA00022862"/>
    </source>
</evidence>
<dbReference type="EMBL" id="JAATIS010000220">
    <property type="protein sequence ID" value="KAG2469430.1"/>
    <property type="molecule type" value="Genomic_DNA"/>
</dbReference>
<dbReference type="Proteomes" id="UP000886611">
    <property type="component" value="Unassembled WGS sequence"/>
</dbReference>
<dbReference type="GO" id="GO:0042744">
    <property type="term" value="P:hydrogen peroxide catabolic process"/>
    <property type="evidence" value="ECO:0007669"/>
    <property type="project" value="TreeGrafter"/>
</dbReference>
<dbReference type="InterPro" id="IPR013740">
    <property type="entry name" value="Redoxin"/>
</dbReference>
<comment type="function">
    <text evidence="1">Thiol-specific peroxidase that catalyzes the reduction of hydrogen peroxide and organic hydroperoxides to water and alcohols, respectively. Plays a role in cell protection against oxidative stress by detoxifying peroxides and as sensor of hydrogen peroxide-mediated signaling events.</text>
</comment>
<dbReference type="Gene3D" id="3.40.30.10">
    <property type="entry name" value="Glutaredoxin"/>
    <property type="match status" value="1"/>
</dbReference>
<dbReference type="Pfam" id="PF13472">
    <property type="entry name" value="Lipase_GDSL_2"/>
    <property type="match status" value="1"/>
</dbReference>
<evidence type="ECO:0000256" key="10">
    <source>
        <dbReference type="RuleBase" id="RU366011"/>
    </source>
</evidence>
<evidence type="ECO:0000313" key="13">
    <source>
        <dbReference type="Proteomes" id="UP000886611"/>
    </source>
</evidence>
<evidence type="ECO:0000313" key="12">
    <source>
        <dbReference type="EMBL" id="KAG2469430.1"/>
    </source>
</evidence>
<evidence type="ECO:0000256" key="6">
    <source>
        <dbReference type="ARBA" id="ARBA00023002"/>
    </source>
</evidence>
<dbReference type="PROSITE" id="PS51352">
    <property type="entry name" value="THIOREDOXIN_2"/>
    <property type="match status" value="1"/>
</dbReference>
<dbReference type="Gene3D" id="3.40.50.12700">
    <property type="match status" value="1"/>
</dbReference>
<dbReference type="PANTHER" id="PTHR10430:SF16">
    <property type="entry name" value="PEROXIREDOXIN-5, MITOCHONDRIAL"/>
    <property type="match status" value="1"/>
</dbReference>
<dbReference type="EC" id="1.11.1.24" evidence="10"/>
<comment type="catalytic activity">
    <reaction evidence="8 10">
        <text>a hydroperoxide + [thioredoxin]-dithiol = an alcohol + [thioredoxin]-disulfide + H2O</text>
        <dbReference type="Rhea" id="RHEA:62620"/>
        <dbReference type="Rhea" id="RHEA-COMP:10698"/>
        <dbReference type="Rhea" id="RHEA-COMP:10700"/>
        <dbReference type="ChEBI" id="CHEBI:15377"/>
        <dbReference type="ChEBI" id="CHEBI:29950"/>
        <dbReference type="ChEBI" id="CHEBI:30879"/>
        <dbReference type="ChEBI" id="CHEBI:35924"/>
        <dbReference type="ChEBI" id="CHEBI:50058"/>
        <dbReference type="EC" id="1.11.1.24"/>
    </reaction>
</comment>
<dbReference type="CDD" id="cd03013">
    <property type="entry name" value="PRX5_like"/>
    <property type="match status" value="1"/>
</dbReference>
<keyword evidence="4 10" id="KW-0575">Peroxidase</keyword>
<evidence type="ECO:0000256" key="8">
    <source>
        <dbReference type="ARBA" id="ARBA00049091"/>
    </source>
</evidence>
<evidence type="ECO:0000256" key="1">
    <source>
        <dbReference type="ARBA" id="ARBA00003330"/>
    </source>
</evidence>
<feature type="non-terminal residue" evidence="12">
    <location>
        <position position="1"/>
    </location>
</feature>
<dbReference type="FunFam" id="3.40.30.10:FF:000020">
    <property type="entry name" value="Peroxiredoxin"/>
    <property type="match status" value="1"/>
</dbReference>
<dbReference type="GO" id="GO:0005782">
    <property type="term" value="C:peroxisomal matrix"/>
    <property type="evidence" value="ECO:0007669"/>
    <property type="project" value="UniProtKB-SubCell"/>
</dbReference>
<keyword evidence="13" id="KW-1185">Reference proteome</keyword>
<keyword evidence="6 10" id="KW-0560">Oxidoreductase</keyword>
<accession>A0A8X7XHW5</accession>
<feature type="domain" description="Thioredoxin" evidence="11">
    <location>
        <begin position="127"/>
        <end position="286"/>
    </location>
</feature>
<feature type="active site" description="Cysteine sulfenic acid (-SOH) intermediate" evidence="9">
    <location>
        <position position="171"/>
    </location>
</feature>
<dbReference type="InterPro" id="IPR037944">
    <property type="entry name" value="PRX5-like"/>
</dbReference>
<feature type="non-terminal residue" evidence="12">
    <location>
        <position position="286"/>
    </location>
</feature>
<comment type="caution">
    <text evidence="12">The sequence shown here is derived from an EMBL/GenBank/DDBJ whole genome shotgun (WGS) entry which is preliminary data.</text>
</comment>
<dbReference type="GO" id="GO:0034599">
    <property type="term" value="P:cellular response to oxidative stress"/>
    <property type="evidence" value="ECO:0007669"/>
    <property type="project" value="InterPro"/>
</dbReference>